<dbReference type="GeneID" id="98659891"/>
<reference evidence="1 2" key="1">
    <citation type="submission" date="2021-10" db="EMBL/GenBank/DDBJ databases">
        <title>Anaerobic single-cell dispensing facilitates the cultivation of human gut bacteria.</title>
        <authorList>
            <person name="Afrizal A."/>
        </authorList>
    </citation>
    <scope>NUCLEOTIDE SEQUENCE [LARGE SCALE GENOMIC DNA]</scope>
    <source>
        <strain evidence="1 2">CLA-AA-H270</strain>
    </source>
</reference>
<evidence type="ECO:0000313" key="2">
    <source>
        <dbReference type="Proteomes" id="UP001298753"/>
    </source>
</evidence>
<protein>
    <submittedName>
        <fullName evidence="1">Uncharacterized protein</fullName>
    </submittedName>
</protein>
<evidence type="ECO:0000313" key="1">
    <source>
        <dbReference type="EMBL" id="MCC2176657.1"/>
    </source>
</evidence>
<proteinExistence type="predicted"/>
<comment type="caution">
    <text evidence="1">The sequence shown here is derived from an EMBL/GenBank/DDBJ whole genome shotgun (WGS) entry which is preliminary data.</text>
</comment>
<gene>
    <name evidence="1" type="ORF">LKD22_05905</name>
</gene>
<dbReference type="AlphaFoldDB" id="A0AAW4W199"/>
<dbReference type="Proteomes" id="UP001298753">
    <property type="component" value="Unassembled WGS sequence"/>
</dbReference>
<keyword evidence="2" id="KW-1185">Reference proteome</keyword>
<dbReference type="RefSeq" id="WP_227600525.1">
    <property type="nucleotide sequence ID" value="NZ_JAJEPX010000013.1"/>
</dbReference>
<dbReference type="EMBL" id="JAJEPX010000013">
    <property type="protein sequence ID" value="MCC2176657.1"/>
    <property type="molecule type" value="Genomic_DNA"/>
</dbReference>
<dbReference type="InterPro" id="IPR049254">
    <property type="entry name" value="Phage_tail_terminator"/>
</dbReference>
<sequence length="140" mass="16283">MINVVQEIVDKLRTVYPSARYDIYTERIEQGFSAPCFSIRQLRADVTPYPSGLHEIVQHMDVRFFPSDGRPQEQCRETAQTLTLLLRRTESLRGSNLSWEITDEVLHFFADYRQFVREVPEDIPMENLQTTVGTENENGS</sequence>
<accession>A0AAW4W199</accession>
<organism evidence="1 2">
    <name type="scientific">Agathobaculum butyriciproducens</name>
    <dbReference type="NCBI Taxonomy" id="1628085"/>
    <lineage>
        <taxon>Bacteria</taxon>
        <taxon>Bacillati</taxon>
        <taxon>Bacillota</taxon>
        <taxon>Clostridia</taxon>
        <taxon>Eubacteriales</taxon>
        <taxon>Butyricicoccaceae</taxon>
        <taxon>Agathobaculum</taxon>
    </lineage>
</organism>
<dbReference type="Pfam" id="PF20765">
    <property type="entry name" value="Phage_tail_terminator_8"/>
    <property type="match status" value="1"/>
</dbReference>
<name>A0AAW4W199_9FIRM</name>